<dbReference type="EMBL" id="QWDM01000011">
    <property type="protein sequence ID" value="RUT69238.1"/>
    <property type="molecule type" value="Genomic_DNA"/>
</dbReference>
<evidence type="ECO:0000259" key="2">
    <source>
        <dbReference type="PROSITE" id="PS51186"/>
    </source>
</evidence>
<dbReference type="Pfam" id="PF00583">
    <property type="entry name" value="Acetyltransf_1"/>
    <property type="match status" value="1"/>
</dbReference>
<dbReference type="Proteomes" id="UP000288102">
    <property type="component" value="Unassembled WGS sequence"/>
</dbReference>
<comment type="caution">
    <text evidence="3">The sequence shown here is derived from an EMBL/GenBank/DDBJ whole genome shotgun (WGS) entry which is preliminary data.</text>
</comment>
<dbReference type="Gene3D" id="3.40.630.30">
    <property type="match status" value="1"/>
</dbReference>
<name>A0A434A4B0_9FLAO</name>
<dbReference type="InterPro" id="IPR016181">
    <property type="entry name" value="Acyl_CoA_acyltransferase"/>
</dbReference>
<evidence type="ECO:0000313" key="3">
    <source>
        <dbReference type="EMBL" id="RUT69238.1"/>
    </source>
</evidence>
<dbReference type="PANTHER" id="PTHR13947">
    <property type="entry name" value="GNAT FAMILY N-ACETYLTRANSFERASE"/>
    <property type="match status" value="1"/>
</dbReference>
<sequence>MEIKLIQNEYEKEIVDLILNIQQKEFNVPITLEDQPDLLNIKDFYFESGGCFLGAFIDGKLVGTIALVKFSAEAGAIRKMFVRKEFRGKEYSIAQQLLEQLIQYSEENGLKNLYLGTVTILQAALRFYERNNFITIPKETLPDDFPIMRPDNVFCHLQLNQTK</sequence>
<keyword evidence="4" id="KW-1185">Reference proteome</keyword>
<dbReference type="PANTHER" id="PTHR13947:SF37">
    <property type="entry name" value="LD18367P"/>
    <property type="match status" value="1"/>
</dbReference>
<dbReference type="OrthoDB" id="9799681at2"/>
<proteinExistence type="predicted"/>
<dbReference type="SUPFAM" id="SSF55729">
    <property type="entry name" value="Acyl-CoA N-acyltransferases (Nat)"/>
    <property type="match status" value="1"/>
</dbReference>
<organism evidence="3 4">
    <name type="scientific">Flavobacterium cupreum</name>
    <dbReference type="NCBI Taxonomy" id="2133766"/>
    <lineage>
        <taxon>Bacteria</taxon>
        <taxon>Pseudomonadati</taxon>
        <taxon>Bacteroidota</taxon>
        <taxon>Flavobacteriia</taxon>
        <taxon>Flavobacteriales</taxon>
        <taxon>Flavobacteriaceae</taxon>
        <taxon>Flavobacterium</taxon>
    </lineage>
</organism>
<dbReference type="PROSITE" id="PS51186">
    <property type="entry name" value="GNAT"/>
    <property type="match status" value="1"/>
</dbReference>
<feature type="domain" description="N-acetyltransferase" evidence="2">
    <location>
        <begin position="1"/>
        <end position="152"/>
    </location>
</feature>
<reference evidence="4" key="1">
    <citation type="journal article" date="2019" name="Syst. Appl. Microbiol.">
        <title>Flavobacterium circumlabens sp. nov. and Flavobacterium cupreum sp. nov., two psychrotrophic species isolated from Antarctic environmental samples.</title>
        <authorList>
            <person name="Kralova S."/>
            <person name="Busse H.-J."/>
            <person name="Svec P."/>
            <person name="Maslanova I."/>
            <person name="Stankova E."/>
            <person name="Bartak M."/>
            <person name="Sedlacek I."/>
        </authorList>
    </citation>
    <scope>NUCLEOTIDE SEQUENCE [LARGE SCALE GENOMIC DNA]</scope>
    <source>
        <strain evidence="4">CCM 8825</strain>
    </source>
</reference>
<protein>
    <submittedName>
        <fullName evidence="3">GNAT family N-acetyltransferase</fullName>
    </submittedName>
</protein>
<dbReference type="CDD" id="cd04301">
    <property type="entry name" value="NAT_SF"/>
    <property type="match status" value="1"/>
</dbReference>
<evidence type="ECO:0000313" key="4">
    <source>
        <dbReference type="Proteomes" id="UP000288102"/>
    </source>
</evidence>
<dbReference type="GO" id="GO:0008080">
    <property type="term" value="F:N-acetyltransferase activity"/>
    <property type="evidence" value="ECO:0007669"/>
    <property type="project" value="InterPro"/>
</dbReference>
<dbReference type="RefSeq" id="WP_127339566.1">
    <property type="nucleotide sequence ID" value="NZ_QWDM01000011.1"/>
</dbReference>
<evidence type="ECO:0000256" key="1">
    <source>
        <dbReference type="ARBA" id="ARBA00022679"/>
    </source>
</evidence>
<gene>
    <name evidence="3" type="ORF">D0817_17195</name>
</gene>
<dbReference type="InterPro" id="IPR050769">
    <property type="entry name" value="NAT_camello-type"/>
</dbReference>
<keyword evidence="1 3" id="KW-0808">Transferase</keyword>
<accession>A0A434A4B0</accession>
<dbReference type="AlphaFoldDB" id="A0A434A4B0"/>
<dbReference type="InterPro" id="IPR000182">
    <property type="entry name" value="GNAT_dom"/>
</dbReference>